<feature type="region of interest" description="Disordered" evidence="1">
    <location>
        <begin position="1"/>
        <end position="56"/>
    </location>
</feature>
<keyword evidence="3" id="KW-1185">Reference proteome</keyword>
<evidence type="ECO:0000256" key="1">
    <source>
        <dbReference type="SAM" id="MobiDB-lite"/>
    </source>
</evidence>
<dbReference type="EMBL" id="BDIP01000004">
    <property type="protein sequence ID" value="GIQ79409.1"/>
    <property type="molecule type" value="Genomic_DNA"/>
</dbReference>
<evidence type="ECO:0000313" key="3">
    <source>
        <dbReference type="Proteomes" id="UP000265618"/>
    </source>
</evidence>
<feature type="non-terminal residue" evidence="2">
    <location>
        <position position="1"/>
    </location>
</feature>
<name>A0A9K3GD61_9EUKA</name>
<organism evidence="2 3">
    <name type="scientific">Kipferlia bialata</name>
    <dbReference type="NCBI Taxonomy" id="797122"/>
    <lineage>
        <taxon>Eukaryota</taxon>
        <taxon>Metamonada</taxon>
        <taxon>Carpediemonas-like organisms</taxon>
        <taxon>Kipferlia</taxon>
    </lineage>
</organism>
<comment type="caution">
    <text evidence="2">The sequence shown here is derived from an EMBL/GenBank/DDBJ whole genome shotgun (WGS) entry which is preliminary data.</text>
</comment>
<proteinExistence type="predicted"/>
<accession>A0A9K3GD61</accession>
<protein>
    <submittedName>
        <fullName evidence="2">Uncharacterized protein</fullName>
    </submittedName>
</protein>
<reference evidence="2 3" key="1">
    <citation type="journal article" date="2018" name="PLoS ONE">
        <title>The draft genome of Kipferlia bialata reveals reductive genome evolution in fornicate parasites.</title>
        <authorList>
            <person name="Tanifuji G."/>
            <person name="Takabayashi S."/>
            <person name="Kume K."/>
            <person name="Takagi M."/>
            <person name="Nakayama T."/>
            <person name="Kamikawa R."/>
            <person name="Inagaki Y."/>
            <person name="Hashimoto T."/>
        </authorList>
    </citation>
    <scope>NUCLEOTIDE SEQUENCE [LARGE SCALE GENOMIC DNA]</scope>
    <source>
        <strain evidence="2">NY0173</strain>
    </source>
</reference>
<dbReference type="AlphaFoldDB" id="A0A9K3GD61"/>
<dbReference type="Proteomes" id="UP000265618">
    <property type="component" value="Unassembled WGS sequence"/>
</dbReference>
<feature type="compositionally biased region" description="Basic and acidic residues" evidence="1">
    <location>
        <begin position="47"/>
        <end position="56"/>
    </location>
</feature>
<feature type="compositionally biased region" description="Basic and acidic residues" evidence="1">
    <location>
        <begin position="17"/>
        <end position="34"/>
    </location>
</feature>
<sequence length="76" mass="8583">PKARPLMSLNQAIHKQSQRDYAESSDDSDAHGRDDVEEEAGAEADVLFDKRRYTSKGLEVEQRLTQDELDMASDTD</sequence>
<evidence type="ECO:0000313" key="2">
    <source>
        <dbReference type="EMBL" id="GIQ79409.1"/>
    </source>
</evidence>
<gene>
    <name evidence="2" type="ORF">KIPB_000054</name>
</gene>